<organism evidence="2 3">
    <name type="scientific">Seminavis robusta</name>
    <dbReference type="NCBI Taxonomy" id="568900"/>
    <lineage>
        <taxon>Eukaryota</taxon>
        <taxon>Sar</taxon>
        <taxon>Stramenopiles</taxon>
        <taxon>Ochrophyta</taxon>
        <taxon>Bacillariophyta</taxon>
        <taxon>Bacillariophyceae</taxon>
        <taxon>Bacillariophycidae</taxon>
        <taxon>Naviculales</taxon>
        <taxon>Naviculaceae</taxon>
        <taxon>Seminavis</taxon>
    </lineage>
</organism>
<comment type="caution">
    <text evidence="2">The sequence shown here is derived from an EMBL/GenBank/DDBJ whole genome shotgun (WGS) entry which is preliminary data.</text>
</comment>
<dbReference type="AlphaFoldDB" id="A0A9N8EKY9"/>
<evidence type="ECO:0000256" key="1">
    <source>
        <dbReference type="SAM" id="MobiDB-lite"/>
    </source>
</evidence>
<dbReference type="Proteomes" id="UP001153069">
    <property type="component" value="Unassembled WGS sequence"/>
</dbReference>
<keyword evidence="3" id="KW-1185">Reference proteome</keyword>
<proteinExistence type="predicted"/>
<protein>
    <submittedName>
        <fullName evidence="2">Uncharacterized protein</fullName>
    </submittedName>
</protein>
<dbReference type="EMBL" id="CAICTM010001282">
    <property type="protein sequence ID" value="CAB9522255.1"/>
    <property type="molecule type" value="Genomic_DNA"/>
</dbReference>
<feature type="region of interest" description="Disordered" evidence="1">
    <location>
        <begin position="1"/>
        <end position="99"/>
    </location>
</feature>
<evidence type="ECO:0000313" key="2">
    <source>
        <dbReference type="EMBL" id="CAB9522255.1"/>
    </source>
</evidence>
<feature type="compositionally biased region" description="Acidic residues" evidence="1">
    <location>
        <begin position="14"/>
        <end position="40"/>
    </location>
</feature>
<evidence type="ECO:0000313" key="3">
    <source>
        <dbReference type="Proteomes" id="UP001153069"/>
    </source>
</evidence>
<feature type="compositionally biased region" description="Basic residues" evidence="1">
    <location>
        <begin position="54"/>
        <end position="66"/>
    </location>
</feature>
<sequence>MRALYGAPHANDQADPDEPTDDDADANDEADLDDTSEDDGELRASQGRNYNHAWNRRVKVHAKGGHVAKALSPKNVSPKKLVQRGRSKKDGPTRPNWCDELAKGEHADELGGRWFLLVTNMSRGTLIVPNSKAGKPCGKCRKSLKKPSAENCHHYTEAGENLQGSFGNQLPGLDDE</sequence>
<name>A0A9N8EKY9_9STRA</name>
<reference evidence="2" key="1">
    <citation type="submission" date="2020-06" db="EMBL/GenBank/DDBJ databases">
        <authorList>
            <consortium name="Plant Systems Biology data submission"/>
        </authorList>
    </citation>
    <scope>NUCLEOTIDE SEQUENCE</scope>
    <source>
        <strain evidence="2">D6</strain>
    </source>
</reference>
<accession>A0A9N8EKY9</accession>
<gene>
    <name evidence="2" type="ORF">SEMRO_1284_G259180.1</name>
</gene>